<comment type="caution">
    <text evidence="2">The sequence shown here is derived from an EMBL/GenBank/DDBJ whole genome shotgun (WGS) entry which is preliminary data.</text>
</comment>
<evidence type="ECO:0000256" key="1">
    <source>
        <dbReference type="SAM" id="MobiDB-lite"/>
    </source>
</evidence>
<proteinExistence type="predicted"/>
<gene>
    <name evidence="2" type="ORF">OXX778_LOCUS11891</name>
</gene>
<dbReference type="OrthoDB" id="7480986at2759"/>
<dbReference type="Proteomes" id="UP000663879">
    <property type="component" value="Unassembled WGS sequence"/>
</dbReference>
<feature type="region of interest" description="Disordered" evidence="1">
    <location>
        <begin position="313"/>
        <end position="373"/>
    </location>
</feature>
<feature type="compositionally biased region" description="Polar residues" evidence="1">
    <location>
        <begin position="337"/>
        <end position="370"/>
    </location>
</feature>
<feature type="region of interest" description="Disordered" evidence="1">
    <location>
        <begin position="1"/>
        <end position="23"/>
    </location>
</feature>
<reference evidence="2" key="1">
    <citation type="submission" date="2021-02" db="EMBL/GenBank/DDBJ databases">
        <authorList>
            <person name="Nowell W R."/>
        </authorList>
    </citation>
    <scope>NUCLEOTIDE SEQUENCE</scope>
    <source>
        <strain evidence="2">Ploen Becks lab</strain>
    </source>
</reference>
<evidence type="ECO:0000313" key="3">
    <source>
        <dbReference type="Proteomes" id="UP000663879"/>
    </source>
</evidence>
<dbReference type="EMBL" id="CAJNOC010002072">
    <property type="protein sequence ID" value="CAF0910790.1"/>
    <property type="molecule type" value="Genomic_DNA"/>
</dbReference>
<evidence type="ECO:0000313" key="2">
    <source>
        <dbReference type="EMBL" id="CAF0910790.1"/>
    </source>
</evidence>
<protein>
    <recommendedName>
        <fullName evidence="4">Gag-like protein</fullName>
    </recommendedName>
</protein>
<organism evidence="2 3">
    <name type="scientific">Brachionus calyciflorus</name>
    <dbReference type="NCBI Taxonomy" id="104777"/>
    <lineage>
        <taxon>Eukaryota</taxon>
        <taxon>Metazoa</taxon>
        <taxon>Spiralia</taxon>
        <taxon>Gnathifera</taxon>
        <taxon>Rotifera</taxon>
        <taxon>Eurotatoria</taxon>
        <taxon>Monogononta</taxon>
        <taxon>Pseudotrocha</taxon>
        <taxon>Ploima</taxon>
        <taxon>Brachionidae</taxon>
        <taxon>Brachionus</taxon>
    </lineage>
</organism>
<feature type="region of interest" description="Disordered" evidence="1">
    <location>
        <begin position="40"/>
        <end position="68"/>
    </location>
</feature>
<keyword evidence="3" id="KW-1185">Reference proteome</keyword>
<name>A0A814ADR2_9BILA</name>
<accession>A0A814ADR2</accession>
<feature type="compositionally biased region" description="Basic and acidic residues" evidence="1">
    <location>
        <begin position="52"/>
        <end position="61"/>
    </location>
</feature>
<dbReference type="AlphaFoldDB" id="A0A814ADR2"/>
<sequence length="422" mass="48776">MTLASGKIQKKIGKAKKEPTATKLTEEKLKRIHQHIDKEYMSYTARNPKKQKLSERKKEDMSNVEMTDQSTLQEDTIFRYYGENLNAFKNPIKLQEEIDKNIGLQNSSIKKAFINNKNGLLYIITDETNTIEHLQTYEWPKNSFITGINTATRKEKEEILAIKGFDLSIDISSDSFKINVMEKHNIFEAKRIFKKSEQRPLTVIRIKTKDENSARTLLQNGLKVGYTNYRVEIWKTEERPLQCRNCNKFNHHTKTCTIKKSCALCTGEHTMDECPNRNDQEKIKCTNCNQNHPAFSKKCQTMIDFVKKLKYKKEEAKETPQQTQTQHQNNHKALPKPTQNPETNNQMTYAAKTQTESKTPQNIPLKSTTKTQDDSKDLNQIIGNIIANLSIIITSGKLDMSNLVKINTVIENLSKRLQNENE</sequence>
<evidence type="ECO:0008006" key="4">
    <source>
        <dbReference type="Google" id="ProtNLM"/>
    </source>
</evidence>